<dbReference type="SUPFAM" id="SSF48264">
    <property type="entry name" value="Cytochrome P450"/>
    <property type="match status" value="1"/>
</dbReference>
<dbReference type="InterPro" id="IPR050121">
    <property type="entry name" value="Cytochrome_P450_monoxygenase"/>
</dbReference>
<keyword evidence="7" id="KW-1185">Reference proteome</keyword>
<dbReference type="Gene3D" id="1.10.630.10">
    <property type="entry name" value="Cytochrome P450"/>
    <property type="match status" value="1"/>
</dbReference>
<dbReference type="Proteomes" id="UP000078237">
    <property type="component" value="Unassembled WGS sequence"/>
</dbReference>
<evidence type="ECO:0000313" key="7">
    <source>
        <dbReference type="Proteomes" id="UP000078237"/>
    </source>
</evidence>
<dbReference type="VEuPathDB" id="FungiDB:MMYC01_206771"/>
<proteinExistence type="inferred from homology"/>
<dbReference type="GO" id="GO:0020037">
    <property type="term" value="F:heme binding"/>
    <property type="evidence" value="ECO:0007669"/>
    <property type="project" value="InterPro"/>
</dbReference>
<sequence>MGSGNVWAGAVAAAIFVVLTYRYVIHLALSPLAHIPNAHWSAPFSRLWILGIRFTHRENRTLHAAHYRLGPVIRVGPYELSINDIESVRTVYQGGFEKPAWYSVFDNYGVPCMFSSRSADEHSARKRLISHVYSKSYIHSSPAASAQASAILYDRLLPILEGSLAETQKPHGIDMYSVFMGATMDFIASYVFGLGKGTDFLSNKAYREHFLQLYKARNDYGFYDQEMPQFTKLCRKIGVPLCPKWVDAANSELGEVVPTSL</sequence>
<accession>A0A175VVM3</accession>
<keyword evidence="2" id="KW-0349">Heme</keyword>
<dbReference type="EMBL" id="LCTW02000278">
    <property type="protein sequence ID" value="KXX75322.1"/>
    <property type="molecule type" value="Genomic_DNA"/>
</dbReference>
<dbReference type="OrthoDB" id="1470350at2759"/>
<dbReference type="STRING" id="100816.A0A175VVM3"/>
<keyword evidence="6" id="KW-0560">Oxidoreductase</keyword>
<reference evidence="6 7" key="1">
    <citation type="journal article" date="2016" name="Genome Announc.">
        <title>Genome Sequence of Madurella mycetomatis mm55, Isolated from a Human Mycetoma Case in Sudan.</title>
        <authorList>
            <person name="Smit S."/>
            <person name="Derks M.F."/>
            <person name="Bervoets S."/>
            <person name="Fahal A."/>
            <person name="van Leeuwen W."/>
            <person name="van Belkum A."/>
            <person name="van de Sande W.W."/>
        </authorList>
    </citation>
    <scope>NUCLEOTIDE SEQUENCE [LARGE SCALE GENOMIC DNA]</scope>
    <source>
        <strain evidence="7">mm55</strain>
    </source>
</reference>
<dbReference type="GO" id="GO:0016705">
    <property type="term" value="F:oxidoreductase activity, acting on paired donors, with incorporation or reduction of molecular oxygen"/>
    <property type="evidence" value="ECO:0007669"/>
    <property type="project" value="InterPro"/>
</dbReference>
<comment type="caution">
    <text evidence="6">The sequence shown here is derived from an EMBL/GenBank/DDBJ whole genome shotgun (WGS) entry which is preliminary data.</text>
</comment>
<keyword evidence="5" id="KW-1133">Transmembrane helix</keyword>
<dbReference type="AlphaFoldDB" id="A0A175VVM3"/>
<keyword evidence="5" id="KW-0472">Membrane</keyword>
<evidence type="ECO:0000256" key="1">
    <source>
        <dbReference type="ARBA" id="ARBA00010617"/>
    </source>
</evidence>
<evidence type="ECO:0000313" key="6">
    <source>
        <dbReference type="EMBL" id="KXX75322.1"/>
    </source>
</evidence>
<feature type="transmembrane region" description="Helical" evidence="5">
    <location>
        <begin position="6"/>
        <end position="25"/>
    </location>
</feature>
<keyword evidence="3" id="KW-0479">Metal-binding</keyword>
<dbReference type="GO" id="GO:0005506">
    <property type="term" value="F:iron ion binding"/>
    <property type="evidence" value="ECO:0007669"/>
    <property type="project" value="InterPro"/>
</dbReference>
<comment type="similarity">
    <text evidence="1">Belongs to the cytochrome P450 family.</text>
</comment>
<evidence type="ECO:0000256" key="3">
    <source>
        <dbReference type="ARBA" id="ARBA00022723"/>
    </source>
</evidence>
<organism evidence="6 7">
    <name type="scientific">Madurella mycetomatis</name>
    <dbReference type="NCBI Taxonomy" id="100816"/>
    <lineage>
        <taxon>Eukaryota</taxon>
        <taxon>Fungi</taxon>
        <taxon>Dikarya</taxon>
        <taxon>Ascomycota</taxon>
        <taxon>Pezizomycotina</taxon>
        <taxon>Sordariomycetes</taxon>
        <taxon>Sordariomycetidae</taxon>
        <taxon>Sordariales</taxon>
        <taxon>Sordariales incertae sedis</taxon>
        <taxon>Madurella</taxon>
    </lineage>
</organism>
<evidence type="ECO:0000256" key="2">
    <source>
        <dbReference type="ARBA" id="ARBA00022617"/>
    </source>
</evidence>
<evidence type="ECO:0000256" key="5">
    <source>
        <dbReference type="SAM" id="Phobius"/>
    </source>
</evidence>
<keyword evidence="5" id="KW-0812">Transmembrane</keyword>
<keyword evidence="6" id="KW-0503">Monooxygenase</keyword>
<keyword evidence="4" id="KW-0408">Iron</keyword>
<dbReference type="PANTHER" id="PTHR24305">
    <property type="entry name" value="CYTOCHROME P450"/>
    <property type="match status" value="1"/>
</dbReference>
<evidence type="ECO:0000256" key="4">
    <source>
        <dbReference type="ARBA" id="ARBA00023004"/>
    </source>
</evidence>
<dbReference type="GO" id="GO:0004497">
    <property type="term" value="F:monooxygenase activity"/>
    <property type="evidence" value="ECO:0007669"/>
    <property type="project" value="UniProtKB-KW"/>
</dbReference>
<dbReference type="PANTHER" id="PTHR24305:SF166">
    <property type="entry name" value="CYTOCHROME P450 12A4, MITOCHONDRIAL-RELATED"/>
    <property type="match status" value="1"/>
</dbReference>
<dbReference type="InterPro" id="IPR036396">
    <property type="entry name" value="Cyt_P450_sf"/>
</dbReference>
<protein>
    <submittedName>
        <fullName evidence="6">Sterigmatocystin biosynthesis P450 monooxygenase STCB</fullName>
    </submittedName>
</protein>
<name>A0A175VVM3_9PEZI</name>
<gene>
    <name evidence="6" type="ORF">MMYC01_206771</name>
</gene>